<dbReference type="AlphaFoldDB" id="A0A179F523"/>
<proteinExistence type="predicted"/>
<feature type="compositionally biased region" description="Low complexity" evidence="2">
    <location>
        <begin position="302"/>
        <end position="325"/>
    </location>
</feature>
<feature type="compositionally biased region" description="Polar residues" evidence="2">
    <location>
        <begin position="355"/>
        <end position="373"/>
    </location>
</feature>
<dbReference type="KEGG" id="pchm:VFPPC_06661"/>
<feature type="compositionally biased region" description="Polar residues" evidence="2">
    <location>
        <begin position="565"/>
        <end position="593"/>
    </location>
</feature>
<keyword evidence="1" id="KW-0539">Nucleus</keyword>
<dbReference type="CDD" id="cd00067">
    <property type="entry name" value="GAL4"/>
    <property type="match status" value="1"/>
</dbReference>
<feature type="compositionally biased region" description="Polar residues" evidence="2">
    <location>
        <begin position="618"/>
        <end position="646"/>
    </location>
</feature>
<dbReference type="GO" id="GO:0008270">
    <property type="term" value="F:zinc ion binding"/>
    <property type="evidence" value="ECO:0007669"/>
    <property type="project" value="InterPro"/>
</dbReference>
<accession>A0A179F523</accession>
<dbReference type="GO" id="GO:0000981">
    <property type="term" value="F:DNA-binding transcription factor activity, RNA polymerase II-specific"/>
    <property type="evidence" value="ECO:0007669"/>
    <property type="project" value="InterPro"/>
</dbReference>
<comment type="caution">
    <text evidence="3">The sequence shown here is derived from an EMBL/GenBank/DDBJ whole genome shotgun (WGS) entry which is preliminary data.</text>
</comment>
<dbReference type="EMBL" id="LSBJ02000008">
    <property type="protein sequence ID" value="OAQ60528.1"/>
    <property type="molecule type" value="Genomic_DNA"/>
</dbReference>
<dbReference type="OrthoDB" id="4850804at2759"/>
<feature type="compositionally biased region" description="Low complexity" evidence="2">
    <location>
        <begin position="117"/>
        <end position="127"/>
    </location>
</feature>
<dbReference type="Proteomes" id="UP000078397">
    <property type="component" value="Unassembled WGS sequence"/>
</dbReference>
<protein>
    <submittedName>
        <fullName evidence="3">Transcription factor Cys6</fullName>
    </submittedName>
</protein>
<feature type="compositionally biased region" description="Low complexity" evidence="2">
    <location>
        <begin position="388"/>
        <end position="399"/>
    </location>
</feature>
<name>A0A179F523_METCM</name>
<evidence type="ECO:0000256" key="2">
    <source>
        <dbReference type="SAM" id="MobiDB-lite"/>
    </source>
</evidence>
<organism evidence="3 4">
    <name type="scientific">Pochonia chlamydosporia 170</name>
    <dbReference type="NCBI Taxonomy" id="1380566"/>
    <lineage>
        <taxon>Eukaryota</taxon>
        <taxon>Fungi</taxon>
        <taxon>Dikarya</taxon>
        <taxon>Ascomycota</taxon>
        <taxon>Pezizomycotina</taxon>
        <taxon>Sordariomycetes</taxon>
        <taxon>Hypocreomycetidae</taxon>
        <taxon>Hypocreales</taxon>
        <taxon>Clavicipitaceae</taxon>
        <taxon>Pochonia</taxon>
    </lineage>
</organism>
<evidence type="ECO:0000256" key="1">
    <source>
        <dbReference type="ARBA" id="ARBA00023242"/>
    </source>
</evidence>
<feature type="region of interest" description="Disordered" evidence="2">
    <location>
        <begin position="735"/>
        <end position="782"/>
    </location>
</feature>
<reference evidence="3 4" key="1">
    <citation type="journal article" date="2016" name="PLoS Pathog.">
        <title>Biosynthesis of antibiotic leucinostatins in bio-control fungus Purpureocillium lilacinum and their inhibition on phytophthora revealed by genome mining.</title>
        <authorList>
            <person name="Wang G."/>
            <person name="Liu Z."/>
            <person name="Lin R."/>
            <person name="Li E."/>
            <person name="Mao Z."/>
            <person name="Ling J."/>
            <person name="Yang Y."/>
            <person name="Yin W.B."/>
            <person name="Xie B."/>
        </authorList>
    </citation>
    <scope>NUCLEOTIDE SEQUENCE [LARGE SCALE GENOMIC DNA]</scope>
    <source>
        <strain evidence="3">170</strain>
    </source>
</reference>
<feature type="region of interest" description="Disordered" evidence="2">
    <location>
        <begin position="201"/>
        <end position="235"/>
    </location>
</feature>
<feature type="region of interest" description="Disordered" evidence="2">
    <location>
        <begin position="302"/>
        <end position="407"/>
    </location>
</feature>
<evidence type="ECO:0000313" key="3">
    <source>
        <dbReference type="EMBL" id="OAQ60528.1"/>
    </source>
</evidence>
<dbReference type="STRING" id="1380566.A0A179F523"/>
<dbReference type="InterPro" id="IPR001138">
    <property type="entry name" value="Zn2Cys6_DnaBD"/>
</dbReference>
<feature type="region of interest" description="Disordered" evidence="2">
    <location>
        <begin position="565"/>
        <end position="646"/>
    </location>
</feature>
<keyword evidence="4" id="KW-1185">Reference proteome</keyword>
<gene>
    <name evidence="3" type="ORF">VFPPC_06661</name>
</gene>
<feature type="region of interest" description="Disordered" evidence="2">
    <location>
        <begin position="117"/>
        <end position="150"/>
    </location>
</feature>
<dbReference type="RefSeq" id="XP_018138406.1">
    <property type="nucleotide sequence ID" value="XM_018285655.1"/>
</dbReference>
<dbReference type="GeneID" id="28849649"/>
<sequence>MASTQSSSTLPQGFSVYQPTLGAPLQFFPALGSQQLDDMINAFIPGPSAASEKRATISLDFLEYAQMTGQTFKFYPVQSAPSAAASPSTASPSLDSVNSSFNVSPVTSSWDWSAASAPSVASSSRGSTQRRRQSKTSSPPSRHQTTDFSHLPGMKILTKDGLDVTNSASRGSKTKEQRDHAHLMRIIKACDSCKRKKIRCDPSHKKRGAAQVTTPQPTPKPAKKARTIAQDPPPCPLPATITDTELLFSASSFDLDSSFDFSGLENLDPATIPYDPFDEFVQFPAMDTPDFDFLLDTGDYLSSQSTTTASSSSAASPLKALTPSSTQEPGAPPGTEFVNPELQERSPNFPFLERSGSSSDYTDFNLYSPQSSFSEDERMLPIGSSTGSLPSLNEPSLSECPPPSYESMAHGEAIEWDGPGLSVDELQFHSANESVGGSGRSPLSSSGMFATTSFTRTAGDPVDEFSSPPNRSPGVQPPSQVVICCPPGTVVVAGDTSPGGQALDSVSTSFNSSVASASVEIDASESPGVFVDQSISNLAADASNRISSVLPADYVGLSTNVSTIRNSSESTAESARQSVFVSTNRMDSESPGTTAIRDQDHVASAISPASSYPEPNVLSASSTGDGLQVSTNRSAESIDNSTSSSTHDLLIGGFERPVHEASPVISGTSDHTVPDVVISDLEGAYNDELRPSAPMCAAQSSEASSTPVPVEVSLREQDLSVPDVPGERYVVSHRSIPTASPFSDQDERPYDIANSNDQGVSVGLSTSGEAETQPSQASSNALPVIQPPINATIRSLATIQPHGSIEQSRSQSADSSVSNTEVDPVLLAHTATMSNLALYMLAAMIATNGDMNATPQPSSAVASCRTASRASLHKRRTVFSTMSPLCVV</sequence>
<feature type="compositionally biased region" description="Polar residues" evidence="2">
    <location>
        <begin position="753"/>
        <end position="781"/>
    </location>
</feature>
<evidence type="ECO:0000313" key="4">
    <source>
        <dbReference type="Proteomes" id="UP000078397"/>
    </source>
</evidence>
<feature type="region of interest" description="Disordered" evidence="2">
    <location>
        <begin position="453"/>
        <end position="478"/>
    </location>
</feature>